<protein>
    <submittedName>
        <fullName evidence="7">Sigma-70 family RNA polymerase sigma factor</fullName>
    </submittedName>
</protein>
<keyword evidence="3" id="KW-0238">DNA-binding</keyword>
<name>A0ABT9EN15_9SPHN</name>
<dbReference type="RefSeq" id="WP_305173911.1">
    <property type="nucleotide sequence ID" value="NZ_JAUUDS010000007.1"/>
</dbReference>
<feature type="domain" description="RNA polymerase sigma-70 region 4" evidence="6">
    <location>
        <begin position="188"/>
        <end position="237"/>
    </location>
</feature>
<reference evidence="7 8" key="1">
    <citation type="submission" date="2023-07" db="EMBL/GenBank/DDBJ databases">
        <authorList>
            <person name="Kim M.K."/>
        </authorList>
    </citation>
    <scope>NUCLEOTIDE SEQUENCE [LARGE SCALE GENOMIC DNA]</scope>
    <source>
        <strain evidence="7 8">KR1UV-12</strain>
    </source>
</reference>
<evidence type="ECO:0000313" key="7">
    <source>
        <dbReference type="EMBL" id="MDP1028201.1"/>
    </source>
</evidence>
<keyword evidence="4" id="KW-0804">Transcription</keyword>
<dbReference type="Pfam" id="PF04542">
    <property type="entry name" value="Sigma70_r2"/>
    <property type="match status" value="1"/>
</dbReference>
<dbReference type="InterPro" id="IPR013325">
    <property type="entry name" value="RNA_pol_sigma_r2"/>
</dbReference>
<evidence type="ECO:0000256" key="2">
    <source>
        <dbReference type="ARBA" id="ARBA00023082"/>
    </source>
</evidence>
<keyword evidence="8" id="KW-1185">Reference proteome</keyword>
<dbReference type="SUPFAM" id="SSF88946">
    <property type="entry name" value="Sigma2 domain of RNA polymerase sigma factors"/>
    <property type="match status" value="1"/>
</dbReference>
<evidence type="ECO:0000256" key="1">
    <source>
        <dbReference type="ARBA" id="ARBA00023015"/>
    </source>
</evidence>
<evidence type="ECO:0000259" key="6">
    <source>
        <dbReference type="Pfam" id="PF04545"/>
    </source>
</evidence>
<dbReference type="PANTHER" id="PTHR30385">
    <property type="entry name" value="SIGMA FACTOR F FLAGELLAR"/>
    <property type="match status" value="1"/>
</dbReference>
<dbReference type="InterPro" id="IPR000943">
    <property type="entry name" value="RNA_pol_sigma70"/>
</dbReference>
<organism evidence="7 8">
    <name type="scientific">Sphingomonas aurea</name>
    <dbReference type="NCBI Taxonomy" id="3063994"/>
    <lineage>
        <taxon>Bacteria</taxon>
        <taxon>Pseudomonadati</taxon>
        <taxon>Pseudomonadota</taxon>
        <taxon>Alphaproteobacteria</taxon>
        <taxon>Sphingomonadales</taxon>
        <taxon>Sphingomonadaceae</taxon>
        <taxon>Sphingomonas</taxon>
    </lineage>
</organism>
<dbReference type="EMBL" id="JAUUDS010000007">
    <property type="protein sequence ID" value="MDP1028201.1"/>
    <property type="molecule type" value="Genomic_DNA"/>
</dbReference>
<dbReference type="Gene3D" id="1.20.140.160">
    <property type="match status" value="1"/>
</dbReference>
<dbReference type="NCBIfam" id="TIGR02937">
    <property type="entry name" value="sigma70-ECF"/>
    <property type="match status" value="1"/>
</dbReference>
<dbReference type="PANTHER" id="PTHR30385:SF7">
    <property type="entry name" value="RNA POLYMERASE SIGMA FACTOR FLIA"/>
    <property type="match status" value="1"/>
</dbReference>
<feature type="domain" description="RNA polymerase sigma-70 region 2" evidence="5">
    <location>
        <begin position="24"/>
        <end position="95"/>
    </location>
</feature>
<comment type="caution">
    <text evidence="7">The sequence shown here is derived from an EMBL/GenBank/DDBJ whole genome shotgun (WGS) entry which is preliminary data.</text>
</comment>
<sequence length="242" mass="26692">MSAQPIGPLTYKPAQKPRGEGEALIRQHLPLVRKIAWHVHGSMSTIVEVEDLVQVGLVALVEAVAAFEDRGQVTFKQYLVTRLRGAMIDELRRQATTTRGAMRRRRQYADAVNKLTALTGQPPAEGALAAQLGVSVERLRAEYQSAEAVRFDPIDEVYSDDLPWFADDTPDAFAQLSDGQTRDRLIAAIAALPEREAQVIQLYYVEELNLEEIGQVFGVGSARICQIKASAHAKLKKAMARG</sequence>
<evidence type="ECO:0000313" key="8">
    <source>
        <dbReference type="Proteomes" id="UP001230685"/>
    </source>
</evidence>
<dbReference type="InterPro" id="IPR014284">
    <property type="entry name" value="RNA_pol_sigma-70_dom"/>
</dbReference>
<dbReference type="Gene3D" id="1.10.1740.10">
    <property type="match status" value="1"/>
</dbReference>
<keyword evidence="1" id="KW-0805">Transcription regulation</keyword>
<dbReference type="InterPro" id="IPR007630">
    <property type="entry name" value="RNA_pol_sigma70_r4"/>
</dbReference>
<gene>
    <name evidence="7" type="ORF">Q5H91_13335</name>
</gene>
<dbReference type="InterPro" id="IPR007627">
    <property type="entry name" value="RNA_pol_sigma70_r2"/>
</dbReference>
<dbReference type="Pfam" id="PF04545">
    <property type="entry name" value="Sigma70_r4"/>
    <property type="match status" value="1"/>
</dbReference>
<accession>A0ABT9EN15</accession>
<evidence type="ECO:0000256" key="4">
    <source>
        <dbReference type="ARBA" id="ARBA00023163"/>
    </source>
</evidence>
<dbReference type="PRINTS" id="PR00046">
    <property type="entry name" value="SIGMA70FCT"/>
</dbReference>
<evidence type="ECO:0000259" key="5">
    <source>
        <dbReference type="Pfam" id="PF04542"/>
    </source>
</evidence>
<evidence type="ECO:0000256" key="3">
    <source>
        <dbReference type="ARBA" id="ARBA00023125"/>
    </source>
</evidence>
<dbReference type="InterPro" id="IPR013324">
    <property type="entry name" value="RNA_pol_sigma_r3/r4-like"/>
</dbReference>
<keyword evidence="2" id="KW-0731">Sigma factor</keyword>
<proteinExistence type="predicted"/>
<dbReference type="SUPFAM" id="SSF88659">
    <property type="entry name" value="Sigma3 and sigma4 domains of RNA polymerase sigma factors"/>
    <property type="match status" value="1"/>
</dbReference>
<dbReference type="CDD" id="cd06171">
    <property type="entry name" value="Sigma70_r4"/>
    <property type="match status" value="1"/>
</dbReference>
<dbReference type="Proteomes" id="UP001230685">
    <property type="component" value="Unassembled WGS sequence"/>
</dbReference>